<comment type="caution">
    <text evidence="1">The sequence shown here is derived from an EMBL/GenBank/DDBJ whole genome shotgun (WGS) entry which is preliminary data.</text>
</comment>
<dbReference type="EMBL" id="JAVRAA010000025">
    <property type="protein sequence ID" value="MDT0340645.1"/>
    <property type="molecule type" value="Genomic_DNA"/>
</dbReference>
<dbReference type="RefSeq" id="WP_310838998.1">
    <property type="nucleotide sequence ID" value="NZ_JAVLSM010000024.1"/>
</dbReference>
<reference evidence="1" key="1">
    <citation type="submission" date="2023-02" db="EMBL/GenBank/DDBJ databases">
        <title>Description of Herbaspirillum huttiense subsp. nephrolepsisexaltata and Herbaspirillum huttiense subsp. lycopersicon.</title>
        <authorList>
            <person name="Poudel M."/>
            <person name="Sharma A."/>
            <person name="Goss E."/>
            <person name="Tapia J.H."/>
            <person name="Harmon C.M."/>
            <person name="Jones J.B."/>
        </authorList>
    </citation>
    <scope>NUCLEOTIDE SEQUENCE</scope>
    <source>
        <strain evidence="1">NC40101</strain>
    </source>
</reference>
<evidence type="ECO:0000313" key="1">
    <source>
        <dbReference type="EMBL" id="MDT0340645.1"/>
    </source>
</evidence>
<accession>A0AAE4K7J8</accession>
<organism evidence="1">
    <name type="scientific">Herbaspirillum huttiense subsp. nephrolepidis</name>
    <dbReference type="NCBI Taxonomy" id="3075126"/>
    <lineage>
        <taxon>Bacteria</taxon>
        <taxon>Pseudomonadati</taxon>
        <taxon>Pseudomonadota</taxon>
        <taxon>Betaproteobacteria</taxon>
        <taxon>Burkholderiales</taxon>
        <taxon>Oxalobacteraceae</taxon>
        <taxon>Herbaspirillum</taxon>
    </lineage>
</organism>
<protein>
    <submittedName>
        <fullName evidence="1">Uncharacterized protein</fullName>
    </submittedName>
</protein>
<gene>
    <name evidence="1" type="ORF">RJN63_27700</name>
</gene>
<proteinExistence type="predicted"/>
<sequence>MTVADLIEELKKLPQHYSVLLVTPSTSEEGLPNCDDYWGVDSVNKQSGLGEWGSVVRINGGDL</sequence>
<dbReference type="AlphaFoldDB" id="A0AAE4K7J8"/>
<name>A0AAE4K7J8_9BURK</name>